<organism evidence="4">
    <name type="scientific">Spongospora subterranea</name>
    <dbReference type="NCBI Taxonomy" id="70186"/>
    <lineage>
        <taxon>Eukaryota</taxon>
        <taxon>Sar</taxon>
        <taxon>Rhizaria</taxon>
        <taxon>Endomyxa</taxon>
        <taxon>Phytomyxea</taxon>
        <taxon>Plasmodiophorida</taxon>
        <taxon>Plasmodiophoridae</taxon>
        <taxon>Spongospora</taxon>
    </lineage>
</organism>
<proteinExistence type="inferred from homology"/>
<keyword evidence="2" id="KW-1133">Transmembrane helix</keyword>
<feature type="transmembrane region" description="Helical" evidence="2">
    <location>
        <begin position="61"/>
        <end position="83"/>
    </location>
</feature>
<name>A0A0H5RA17_9EUKA</name>
<dbReference type="Pfam" id="PF00173">
    <property type="entry name" value="Cyt-b5"/>
    <property type="match status" value="1"/>
</dbReference>
<dbReference type="SUPFAM" id="SSF55856">
    <property type="entry name" value="Cytochrome b5-like heme/steroid binding domain"/>
    <property type="match status" value="1"/>
</dbReference>
<evidence type="ECO:0000256" key="1">
    <source>
        <dbReference type="ARBA" id="ARBA00038357"/>
    </source>
</evidence>
<evidence type="ECO:0000259" key="3">
    <source>
        <dbReference type="SMART" id="SM01117"/>
    </source>
</evidence>
<dbReference type="InterPro" id="IPR050577">
    <property type="entry name" value="MAPR/NEUFC/NENF-like"/>
</dbReference>
<dbReference type="InterPro" id="IPR036400">
    <property type="entry name" value="Cyt_B5-like_heme/steroid_sf"/>
</dbReference>
<dbReference type="EMBL" id="HACM01010543">
    <property type="protein sequence ID" value="CRZ10985.1"/>
    <property type="molecule type" value="Transcribed_RNA"/>
</dbReference>
<dbReference type="InterPro" id="IPR001199">
    <property type="entry name" value="Cyt_B5-like_heme/steroid-bd"/>
</dbReference>
<dbReference type="SMART" id="SM01117">
    <property type="entry name" value="Cyt-b5"/>
    <property type="match status" value="1"/>
</dbReference>
<evidence type="ECO:0000313" key="4">
    <source>
        <dbReference type="EMBL" id="CRZ10985.1"/>
    </source>
</evidence>
<dbReference type="PANTHER" id="PTHR10281">
    <property type="entry name" value="MEMBRANE-ASSOCIATED PROGESTERONE RECEPTOR COMPONENT-RELATED"/>
    <property type="match status" value="1"/>
</dbReference>
<dbReference type="Gene3D" id="3.10.120.10">
    <property type="entry name" value="Cytochrome b5-like heme/steroid binding domain"/>
    <property type="match status" value="1"/>
</dbReference>
<sequence length="213" mass="23874">VELRGSFEIIATHKGRSGITLRLIMGDAETDSILRNRFPDHGQVHDQDKAKPSRRKRASCFGSLAISSIAATFTVAIFIIVLYKGRSDSRYPWPTPHLFTREELSQYDGSNGGKLILLSILGHVYDVSAAPQFYGPEGSYRFFSGKDASRSFVDGCFRDECFDPEKSLSGMTEKEIESLQEWKEFYDKDSKYVFVGTLSGWEMGQIAKDGTSI</sequence>
<comment type="similarity">
    <text evidence="1">Belongs to the cytochrome b5 family. MAPR subfamily.</text>
</comment>
<dbReference type="PANTHER" id="PTHR10281:SF76">
    <property type="entry name" value="CALCUTTA CUP-RELATED"/>
    <property type="match status" value="1"/>
</dbReference>
<dbReference type="GO" id="GO:0016020">
    <property type="term" value="C:membrane"/>
    <property type="evidence" value="ECO:0007669"/>
    <property type="project" value="TreeGrafter"/>
</dbReference>
<dbReference type="AlphaFoldDB" id="A0A0H5RA17"/>
<evidence type="ECO:0000256" key="2">
    <source>
        <dbReference type="SAM" id="Phobius"/>
    </source>
</evidence>
<reference evidence="4" key="1">
    <citation type="submission" date="2015-04" db="EMBL/GenBank/DDBJ databases">
        <title>The genome sequence of the plant pathogenic Rhizarian Plasmodiophora brassicae reveals insights in its biotrophic life cycle and the origin of chitin synthesis.</title>
        <authorList>
            <person name="Schwelm A."/>
            <person name="Fogelqvist J."/>
            <person name="Knaust A."/>
            <person name="Julke S."/>
            <person name="Lilja T."/>
            <person name="Dhandapani V."/>
            <person name="Bonilla-Rosso G."/>
            <person name="Karlsson M."/>
            <person name="Shevchenko A."/>
            <person name="Choi S.R."/>
            <person name="Kim H.G."/>
            <person name="Park J.Y."/>
            <person name="Lim Y.P."/>
            <person name="Ludwig-Muller J."/>
            <person name="Dixelius C."/>
        </authorList>
    </citation>
    <scope>NUCLEOTIDE SEQUENCE</scope>
    <source>
        <tissue evidence="4">Potato root galls</tissue>
    </source>
</reference>
<keyword evidence="2" id="KW-0812">Transmembrane</keyword>
<dbReference type="GO" id="GO:0012505">
    <property type="term" value="C:endomembrane system"/>
    <property type="evidence" value="ECO:0007669"/>
    <property type="project" value="TreeGrafter"/>
</dbReference>
<dbReference type="FunFam" id="3.10.120.10:FF:000003">
    <property type="entry name" value="membrane-associated progesterone receptor component 1"/>
    <property type="match status" value="1"/>
</dbReference>
<feature type="non-terminal residue" evidence="4">
    <location>
        <position position="1"/>
    </location>
</feature>
<keyword evidence="2" id="KW-0472">Membrane</keyword>
<protein>
    <recommendedName>
        <fullName evidence="3">Cytochrome b5 heme-binding domain-containing protein</fullName>
    </recommendedName>
</protein>
<feature type="domain" description="Cytochrome b5 heme-binding" evidence="3">
    <location>
        <begin position="99"/>
        <end position="199"/>
    </location>
</feature>
<accession>A0A0H5RA17</accession>